<dbReference type="SUPFAM" id="SSF55166">
    <property type="entry name" value="Hedgehog/DD-peptidase"/>
    <property type="match status" value="1"/>
</dbReference>
<keyword evidence="3" id="KW-1185">Reference proteome</keyword>
<dbReference type="PANTHER" id="PTHR34385:SF1">
    <property type="entry name" value="PEPTIDOGLYCAN L-ALANYL-D-GLUTAMATE ENDOPEPTIDASE CWLK"/>
    <property type="match status" value="1"/>
</dbReference>
<protein>
    <recommendedName>
        <fullName evidence="1">Peptidase M15C domain-containing protein</fullName>
    </recommendedName>
</protein>
<dbReference type="Gene3D" id="3.30.1380.10">
    <property type="match status" value="1"/>
</dbReference>
<dbReference type="EMBL" id="MBTG01000056">
    <property type="protein sequence ID" value="OPH47583.1"/>
    <property type="molecule type" value="Genomic_DNA"/>
</dbReference>
<dbReference type="GO" id="GO:0008233">
    <property type="term" value="F:peptidase activity"/>
    <property type="evidence" value="ECO:0007669"/>
    <property type="project" value="InterPro"/>
</dbReference>
<evidence type="ECO:0000313" key="3">
    <source>
        <dbReference type="Proteomes" id="UP000190626"/>
    </source>
</evidence>
<comment type="caution">
    <text evidence="2">The sequence shown here is derived from an EMBL/GenBank/DDBJ whole genome shotgun (WGS) entry which is preliminary data.</text>
</comment>
<feature type="domain" description="Peptidase M15C" evidence="1">
    <location>
        <begin position="68"/>
        <end position="132"/>
    </location>
</feature>
<gene>
    <name evidence="2" type="ORF">BC351_10345</name>
</gene>
<dbReference type="PANTHER" id="PTHR34385">
    <property type="entry name" value="D-ALANYL-D-ALANINE CARBOXYPEPTIDASE"/>
    <property type="match status" value="1"/>
</dbReference>
<sequence>MQLNQILSKSEARISKLNPIVAQGARQLIIAAFNEGINIVIVQGLRTFEEQAALYAQGRTTSGPIITNAKAGFSYHNYGIAIDFALLADDGYNVLWTVNSKWRRVAEIGKSLGFSWGGDWTGTLIDNPHLEMTFGLSINDLLNGAKLPELEADEDLMNKVLEYEQWVWDELNTYLGCAYNEGHLEDWKWVQAARDKTLTYKDLILLKVLIDERRRKKA</sequence>
<evidence type="ECO:0000313" key="2">
    <source>
        <dbReference type="EMBL" id="OPH47583.1"/>
    </source>
</evidence>
<dbReference type="Proteomes" id="UP000190626">
    <property type="component" value="Unassembled WGS sequence"/>
</dbReference>
<dbReference type="InterPro" id="IPR009045">
    <property type="entry name" value="Zn_M74/Hedgehog-like"/>
</dbReference>
<dbReference type="AlphaFoldDB" id="A0A1V4H8V2"/>
<dbReference type="InterPro" id="IPR039561">
    <property type="entry name" value="Peptidase_M15C"/>
</dbReference>
<name>A0A1V4H8V2_9BACL</name>
<reference evidence="3" key="1">
    <citation type="submission" date="2016-07" db="EMBL/GenBank/DDBJ databases">
        <authorList>
            <person name="Florea S."/>
            <person name="Webb J.S."/>
            <person name="Jaromczyk J."/>
            <person name="Schardl C.L."/>
        </authorList>
    </citation>
    <scope>NUCLEOTIDE SEQUENCE [LARGE SCALE GENOMIC DNA]</scope>
    <source>
        <strain evidence="3">CY1</strain>
    </source>
</reference>
<dbReference type="RefSeq" id="WP_079420185.1">
    <property type="nucleotide sequence ID" value="NZ_MBTG01000056.1"/>
</dbReference>
<dbReference type="Pfam" id="PF13539">
    <property type="entry name" value="Peptidase_M15_4"/>
    <property type="match status" value="1"/>
</dbReference>
<dbReference type="STRING" id="1469647.BC351_10345"/>
<dbReference type="OrthoDB" id="9799970at2"/>
<dbReference type="InterPro" id="IPR052179">
    <property type="entry name" value="DD-CPase-like"/>
</dbReference>
<proteinExistence type="predicted"/>
<accession>A0A1V4H8V2</accession>
<organism evidence="2 3">
    <name type="scientific">Paenibacillus ferrarius</name>
    <dbReference type="NCBI Taxonomy" id="1469647"/>
    <lineage>
        <taxon>Bacteria</taxon>
        <taxon>Bacillati</taxon>
        <taxon>Bacillota</taxon>
        <taxon>Bacilli</taxon>
        <taxon>Bacillales</taxon>
        <taxon>Paenibacillaceae</taxon>
        <taxon>Paenibacillus</taxon>
    </lineage>
</organism>
<evidence type="ECO:0000259" key="1">
    <source>
        <dbReference type="Pfam" id="PF13539"/>
    </source>
</evidence>
<dbReference type="CDD" id="cd14845">
    <property type="entry name" value="L-Ala-D-Glu_peptidase_like"/>
    <property type="match status" value="1"/>
</dbReference>